<gene>
    <name evidence="1" type="ORF">GTA08_BOTSDO13672</name>
</gene>
<proteinExistence type="predicted"/>
<dbReference type="EMBL" id="WWBZ02000013">
    <property type="protein sequence ID" value="KAF4310718.1"/>
    <property type="molecule type" value="Genomic_DNA"/>
</dbReference>
<dbReference type="AlphaFoldDB" id="A0A8H4J227"/>
<name>A0A8H4J227_9PEZI</name>
<keyword evidence="2" id="KW-1185">Reference proteome</keyword>
<organism evidence="1 2">
    <name type="scientific">Botryosphaeria dothidea</name>
    <dbReference type="NCBI Taxonomy" id="55169"/>
    <lineage>
        <taxon>Eukaryota</taxon>
        <taxon>Fungi</taxon>
        <taxon>Dikarya</taxon>
        <taxon>Ascomycota</taxon>
        <taxon>Pezizomycotina</taxon>
        <taxon>Dothideomycetes</taxon>
        <taxon>Dothideomycetes incertae sedis</taxon>
        <taxon>Botryosphaeriales</taxon>
        <taxon>Botryosphaeriaceae</taxon>
        <taxon>Botryosphaeria</taxon>
    </lineage>
</organism>
<evidence type="ECO:0000313" key="2">
    <source>
        <dbReference type="Proteomes" id="UP000572817"/>
    </source>
</evidence>
<sequence length="164" mass="18294">MESTLWLIFQHGPNFQYLHLCSEGETELRRHFRQCSWKQLSEVINCSTAESCSTSQSVVKSYTISYSADITPVSWISGGFAVEESIETGNDYTCEGKTGEDVCVWYNVAYTGYTVADWTYDSCTGSHQDTGPYVIWSPNSNNGHGNYYCATGDECATKGDGYWA</sequence>
<protein>
    <submittedName>
        <fullName evidence="1">Uncharacterized protein</fullName>
    </submittedName>
</protein>
<reference evidence="1" key="1">
    <citation type="submission" date="2020-04" db="EMBL/GenBank/DDBJ databases">
        <title>Genome Assembly and Annotation of Botryosphaeria dothidea sdau 11-99, a Latent Pathogen of Apple Fruit Ring Rot in China.</title>
        <authorList>
            <person name="Yu C."/>
            <person name="Diao Y."/>
            <person name="Lu Q."/>
            <person name="Zhao J."/>
            <person name="Cui S."/>
            <person name="Peng C."/>
            <person name="He B."/>
            <person name="Liu H."/>
        </authorList>
    </citation>
    <scope>NUCLEOTIDE SEQUENCE [LARGE SCALE GENOMIC DNA]</scope>
    <source>
        <strain evidence="1">Sdau11-99</strain>
    </source>
</reference>
<comment type="caution">
    <text evidence="1">The sequence shown here is derived from an EMBL/GenBank/DDBJ whole genome shotgun (WGS) entry which is preliminary data.</text>
</comment>
<accession>A0A8H4J227</accession>
<dbReference type="OrthoDB" id="3641682at2759"/>
<evidence type="ECO:0000313" key="1">
    <source>
        <dbReference type="EMBL" id="KAF4310718.1"/>
    </source>
</evidence>
<dbReference type="Proteomes" id="UP000572817">
    <property type="component" value="Unassembled WGS sequence"/>
</dbReference>